<keyword evidence="4" id="KW-1185">Reference proteome</keyword>
<dbReference type="Proteomes" id="UP001162131">
    <property type="component" value="Unassembled WGS sequence"/>
</dbReference>
<feature type="coiled-coil region" evidence="1">
    <location>
        <begin position="286"/>
        <end position="321"/>
    </location>
</feature>
<evidence type="ECO:0000313" key="4">
    <source>
        <dbReference type="Proteomes" id="UP001162131"/>
    </source>
</evidence>
<feature type="compositionally biased region" description="Low complexity" evidence="2">
    <location>
        <begin position="184"/>
        <end position="193"/>
    </location>
</feature>
<comment type="caution">
    <text evidence="3">The sequence shown here is derived from an EMBL/GenBank/DDBJ whole genome shotgun (WGS) entry which is preliminary data.</text>
</comment>
<gene>
    <name evidence="3" type="ORF">BSTOLATCC_MIC11563</name>
</gene>
<dbReference type="AlphaFoldDB" id="A0AAU9IN21"/>
<keyword evidence="1" id="KW-0175">Coiled coil</keyword>
<sequence length="322" mass="37655">MSKRNKAKNFASPKIKYSPSIHPLPADFANQVLDLEIQVETQESIEAFKSLIELYSQAIEYYESIGDAKYKYYQERMIRFIQKEDNVLVANTENSFTSPEKPTERHTISITSRQLFNTPPENPFELAPETRKTENLTQKRVAERVIKQHDLDTSATSKEIQLNLDSQDIALEHRISSRKKNRNRSSSPRSPNKFGSFNYLDMSNISSNDEPPKRRSTEGESDKSGGVPKPLKYEIFEKELENIMEKYVLLKIKSTHQIRKKYKEQIQDVKGMGNNEIIKQLVGEMEKSRQQELDELERNIDEQRKEEIRKIKEEVHKTKEEK</sequence>
<reference evidence="3" key="1">
    <citation type="submission" date="2021-09" db="EMBL/GenBank/DDBJ databases">
        <authorList>
            <consortium name="AG Swart"/>
            <person name="Singh M."/>
            <person name="Singh A."/>
            <person name="Seah K."/>
            <person name="Emmerich C."/>
        </authorList>
    </citation>
    <scope>NUCLEOTIDE SEQUENCE</scope>
    <source>
        <strain evidence="3">ATCC30299</strain>
    </source>
</reference>
<evidence type="ECO:0000256" key="2">
    <source>
        <dbReference type="SAM" id="MobiDB-lite"/>
    </source>
</evidence>
<feature type="region of interest" description="Disordered" evidence="2">
    <location>
        <begin position="115"/>
        <end position="140"/>
    </location>
</feature>
<feature type="compositionally biased region" description="Basic and acidic residues" evidence="2">
    <location>
        <begin position="210"/>
        <end position="223"/>
    </location>
</feature>
<protein>
    <submittedName>
        <fullName evidence="3">Uncharacterized protein</fullName>
    </submittedName>
</protein>
<evidence type="ECO:0000313" key="3">
    <source>
        <dbReference type="EMBL" id="CAG9314562.1"/>
    </source>
</evidence>
<dbReference type="EMBL" id="CAJZBQ010000012">
    <property type="protein sequence ID" value="CAG9314562.1"/>
    <property type="molecule type" value="Genomic_DNA"/>
</dbReference>
<accession>A0AAU9IN21</accession>
<name>A0AAU9IN21_9CILI</name>
<proteinExistence type="predicted"/>
<feature type="region of interest" description="Disordered" evidence="2">
    <location>
        <begin position="174"/>
        <end position="229"/>
    </location>
</feature>
<organism evidence="3 4">
    <name type="scientific">Blepharisma stoltei</name>
    <dbReference type="NCBI Taxonomy" id="1481888"/>
    <lineage>
        <taxon>Eukaryota</taxon>
        <taxon>Sar</taxon>
        <taxon>Alveolata</taxon>
        <taxon>Ciliophora</taxon>
        <taxon>Postciliodesmatophora</taxon>
        <taxon>Heterotrichea</taxon>
        <taxon>Heterotrichida</taxon>
        <taxon>Blepharismidae</taxon>
        <taxon>Blepharisma</taxon>
    </lineage>
</organism>
<evidence type="ECO:0000256" key="1">
    <source>
        <dbReference type="SAM" id="Coils"/>
    </source>
</evidence>